<feature type="domain" description="Leucine-binding protein" evidence="4">
    <location>
        <begin position="93"/>
        <end position="461"/>
    </location>
</feature>
<dbReference type="InterPro" id="IPR028082">
    <property type="entry name" value="Peripla_BP_I"/>
</dbReference>
<dbReference type="PANTHER" id="PTHR47235:SF1">
    <property type="entry name" value="BLR6548 PROTEIN"/>
    <property type="match status" value="1"/>
</dbReference>
<evidence type="ECO:0000259" key="4">
    <source>
        <dbReference type="Pfam" id="PF13458"/>
    </source>
</evidence>
<sequence>MPGSYRLARRSSDFGRFPTEGAVNAKEAGDRNAERRSLAEGARKPAKQNKTRYRKTGLNEEDVDMVRNKLILAAAILSGAALAAPAAAQNEQFIPILSYRTGAYAVNGVPYANGVADYYNLINERDGGINGVKLLVEECETAYATDKGVECYERLKGKGPTGAAFFNPLSTGITFALTEKTTTDKIPIITMGYGRADSKNGAVFAYNFPLLGTYWSAADIAIQHIAKEVGGFDKLKGKKISFVYHDSPYGKESIPALQVLAQKHGFEFTPIPVTHPGVEQKSQWLAIRQNRPDYVLLWGWGVMNGTAIKEAAAVAYPRDRMIGVWWSGAEPDVTPAGDQAAGYKALMLQHGAGKFPVHADVEKYVYAKGKGLSEPGKVGEILYNRGLVNAMLGVEAIRKAQEKFGKKPLTGEQVRWGLENLNLSEARLKELGFEGMLKPIKISCSDHEGARVGRVQQWDGKGWKVISDWYTANQSITEPLVDDVSAKYAAEKKIQPRDCSKES</sequence>
<feature type="compositionally biased region" description="Basic and acidic residues" evidence="3">
    <location>
        <begin position="27"/>
        <end position="43"/>
    </location>
</feature>
<dbReference type="CDD" id="cd06334">
    <property type="entry name" value="PBP1_ABC_ligand_binding-like"/>
    <property type="match status" value="1"/>
</dbReference>
<feature type="region of interest" description="Disordered" evidence="3">
    <location>
        <begin position="1"/>
        <end position="56"/>
    </location>
</feature>
<evidence type="ECO:0000313" key="6">
    <source>
        <dbReference type="Proteomes" id="UP000183208"/>
    </source>
</evidence>
<accession>A0A1M6XXK5</accession>
<keyword evidence="2" id="KW-0732">Signal</keyword>
<dbReference type="Pfam" id="PF13458">
    <property type="entry name" value="Peripla_BP_6"/>
    <property type="match status" value="1"/>
</dbReference>
<dbReference type="EMBL" id="FNTI01000001">
    <property type="protein sequence ID" value="SED03734.1"/>
    <property type="molecule type" value="Genomic_DNA"/>
</dbReference>
<dbReference type="Proteomes" id="UP000183208">
    <property type="component" value="Unassembled WGS sequence"/>
</dbReference>
<feature type="compositionally biased region" description="Basic residues" evidence="3">
    <location>
        <begin position="44"/>
        <end position="55"/>
    </location>
</feature>
<organism evidence="5 6">
    <name type="scientific">Bradyrhizobium lablabi</name>
    <dbReference type="NCBI Taxonomy" id="722472"/>
    <lineage>
        <taxon>Bacteria</taxon>
        <taxon>Pseudomonadati</taxon>
        <taxon>Pseudomonadota</taxon>
        <taxon>Alphaproteobacteria</taxon>
        <taxon>Hyphomicrobiales</taxon>
        <taxon>Nitrobacteraceae</taxon>
        <taxon>Bradyrhizobium</taxon>
    </lineage>
</organism>
<dbReference type="InterPro" id="IPR028081">
    <property type="entry name" value="Leu-bd"/>
</dbReference>
<gene>
    <name evidence="5" type="ORF">SAMN05444171_2930</name>
</gene>
<comment type="similarity">
    <text evidence="1">Belongs to the leucine-binding protein family.</text>
</comment>
<proteinExistence type="inferred from homology"/>
<evidence type="ECO:0000256" key="1">
    <source>
        <dbReference type="ARBA" id="ARBA00010062"/>
    </source>
</evidence>
<evidence type="ECO:0000313" key="5">
    <source>
        <dbReference type="EMBL" id="SED03734.1"/>
    </source>
</evidence>
<evidence type="ECO:0000256" key="2">
    <source>
        <dbReference type="ARBA" id="ARBA00022729"/>
    </source>
</evidence>
<dbReference type="Gene3D" id="3.40.50.2300">
    <property type="match status" value="2"/>
</dbReference>
<evidence type="ECO:0000256" key="3">
    <source>
        <dbReference type="SAM" id="MobiDB-lite"/>
    </source>
</evidence>
<dbReference type="PANTHER" id="PTHR47235">
    <property type="entry name" value="BLR6548 PROTEIN"/>
    <property type="match status" value="1"/>
</dbReference>
<dbReference type="SUPFAM" id="SSF53822">
    <property type="entry name" value="Periplasmic binding protein-like I"/>
    <property type="match status" value="1"/>
</dbReference>
<name>A0A1M6XXK5_9BRAD</name>
<reference evidence="5 6" key="1">
    <citation type="submission" date="2016-10" db="EMBL/GenBank/DDBJ databases">
        <authorList>
            <person name="de Groot N.N."/>
        </authorList>
    </citation>
    <scope>NUCLEOTIDE SEQUENCE [LARGE SCALE GENOMIC DNA]</scope>
    <source>
        <strain evidence="5 6">GAS522</strain>
    </source>
</reference>
<dbReference type="AlphaFoldDB" id="A0A1M6XXK5"/>
<protein>
    <submittedName>
        <fullName evidence="5">Amino acid/amide ABC transporter substrate-binding protein, HAAT family</fullName>
    </submittedName>
</protein>